<dbReference type="PROSITE" id="PS51898">
    <property type="entry name" value="TYR_RECOMBINASE"/>
    <property type="match status" value="1"/>
</dbReference>
<dbReference type="Gene3D" id="3.30.160.390">
    <property type="entry name" value="Integrase, DNA-binding domain"/>
    <property type="match status" value="1"/>
</dbReference>
<evidence type="ECO:0000313" key="6">
    <source>
        <dbReference type="EMBL" id="PVX28828.1"/>
    </source>
</evidence>
<evidence type="ECO:0000256" key="2">
    <source>
        <dbReference type="ARBA" id="ARBA00022908"/>
    </source>
</evidence>
<dbReference type="PANTHER" id="PTHR30629">
    <property type="entry name" value="PROPHAGE INTEGRASE"/>
    <property type="match status" value="1"/>
</dbReference>
<dbReference type="InterPro" id="IPR002104">
    <property type="entry name" value="Integrase_catalytic"/>
</dbReference>
<dbReference type="Pfam" id="PF13356">
    <property type="entry name" value="Arm-DNA-bind_3"/>
    <property type="match status" value="1"/>
</dbReference>
<organism evidence="6 7">
    <name type="scientific">Sphingomonas pokkalii</name>
    <dbReference type="NCBI Taxonomy" id="2175090"/>
    <lineage>
        <taxon>Bacteria</taxon>
        <taxon>Pseudomonadati</taxon>
        <taxon>Pseudomonadota</taxon>
        <taxon>Alphaproteobacteria</taxon>
        <taxon>Sphingomonadales</taxon>
        <taxon>Sphingomonadaceae</taxon>
        <taxon>Sphingomonas</taxon>
    </lineage>
</organism>
<dbReference type="InterPro" id="IPR050808">
    <property type="entry name" value="Phage_Integrase"/>
</dbReference>
<evidence type="ECO:0000256" key="4">
    <source>
        <dbReference type="ARBA" id="ARBA00023172"/>
    </source>
</evidence>
<proteinExistence type="inferred from homology"/>
<sequence>MSAMLNKLSARGVAAYLNQRVSKAVAYGDGGGLYLRLRPNGVASWFFVSSVGGKRREIGLGSAIDVSLSHARQRAAEFRQAIVEGNDPFADLAAAKAAARKQKFDNFGQFADALVDELSAGWSNPVHLRQWRETFRTKAKILRHLELEEVTTDAVLDVLRPLWITQNETASRVRGRIERVLDAARARGLITPPWENPARWRGHLAHLLPPRRKLTARGHQAAMPFEEIPQFIHKLRQRSALAARALELTILCATRTNETLKAKRKEFDLERRTWIVPAERTKMRREHRIPLSDRAAEILAPLCEPLGSDDYVFAVSEGNPLSQMSMMMLLRRMGYGDYTVHGTARSSFRDWAGECTMHSESVAEAALAHSAGDATVRAYRRGDAFEKRRSLMADWATYCASASAGSLPTDGPELEEPPAT</sequence>
<evidence type="ECO:0000256" key="3">
    <source>
        <dbReference type="ARBA" id="ARBA00023125"/>
    </source>
</evidence>
<dbReference type="EMBL" id="QENQ01000001">
    <property type="protein sequence ID" value="PVX28828.1"/>
    <property type="molecule type" value="Genomic_DNA"/>
</dbReference>
<dbReference type="Pfam" id="PF22022">
    <property type="entry name" value="Phage_int_M"/>
    <property type="match status" value="1"/>
</dbReference>
<dbReference type="Pfam" id="PF00589">
    <property type="entry name" value="Phage_integrase"/>
    <property type="match status" value="1"/>
</dbReference>
<dbReference type="Gene3D" id="1.10.443.10">
    <property type="entry name" value="Intergrase catalytic core"/>
    <property type="match status" value="1"/>
</dbReference>
<dbReference type="AlphaFoldDB" id="A0A2U0SBS5"/>
<evidence type="ECO:0000256" key="1">
    <source>
        <dbReference type="ARBA" id="ARBA00008857"/>
    </source>
</evidence>
<dbReference type="PANTHER" id="PTHR30629:SF2">
    <property type="entry name" value="PROPHAGE INTEGRASE INTS-RELATED"/>
    <property type="match status" value="1"/>
</dbReference>
<gene>
    <name evidence="6" type="ORF">DD559_05375</name>
</gene>
<dbReference type="Proteomes" id="UP000245890">
    <property type="component" value="Unassembled WGS sequence"/>
</dbReference>
<keyword evidence="4" id="KW-0233">DNA recombination</keyword>
<evidence type="ECO:0000313" key="7">
    <source>
        <dbReference type="Proteomes" id="UP000245890"/>
    </source>
</evidence>
<dbReference type="SUPFAM" id="SSF56349">
    <property type="entry name" value="DNA breaking-rejoining enzymes"/>
    <property type="match status" value="1"/>
</dbReference>
<name>A0A2U0SBS5_9SPHN</name>
<protein>
    <submittedName>
        <fullName evidence="6">Integrase</fullName>
    </submittedName>
</protein>
<dbReference type="OrthoDB" id="7388552at2"/>
<dbReference type="InterPro" id="IPR010998">
    <property type="entry name" value="Integrase_recombinase_N"/>
</dbReference>
<dbReference type="CDD" id="cd00801">
    <property type="entry name" value="INT_P4_C"/>
    <property type="match status" value="1"/>
</dbReference>
<dbReference type="InterPro" id="IPR038488">
    <property type="entry name" value="Integrase_DNA-bd_sf"/>
</dbReference>
<dbReference type="InterPro" id="IPR025166">
    <property type="entry name" value="Integrase_DNA_bind_dom"/>
</dbReference>
<accession>A0A2U0SBS5</accession>
<dbReference type="GO" id="GO:0015074">
    <property type="term" value="P:DNA integration"/>
    <property type="evidence" value="ECO:0007669"/>
    <property type="project" value="UniProtKB-KW"/>
</dbReference>
<keyword evidence="7" id="KW-1185">Reference proteome</keyword>
<keyword evidence="2" id="KW-0229">DNA integration</keyword>
<comment type="similarity">
    <text evidence="1">Belongs to the 'phage' integrase family.</text>
</comment>
<dbReference type="Gene3D" id="1.10.150.130">
    <property type="match status" value="1"/>
</dbReference>
<dbReference type="GO" id="GO:0006310">
    <property type="term" value="P:DNA recombination"/>
    <property type="evidence" value="ECO:0007669"/>
    <property type="project" value="UniProtKB-KW"/>
</dbReference>
<dbReference type="InterPro" id="IPR053876">
    <property type="entry name" value="Phage_int_M"/>
</dbReference>
<dbReference type="InterPro" id="IPR013762">
    <property type="entry name" value="Integrase-like_cat_sf"/>
</dbReference>
<comment type="caution">
    <text evidence="6">The sequence shown here is derived from an EMBL/GenBank/DDBJ whole genome shotgun (WGS) entry which is preliminary data.</text>
</comment>
<evidence type="ECO:0000259" key="5">
    <source>
        <dbReference type="PROSITE" id="PS51898"/>
    </source>
</evidence>
<feature type="domain" description="Tyr recombinase" evidence="5">
    <location>
        <begin position="218"/>
        <end position="393"/>
    </location>
</feature>
<reference evidence="6 7" key="1">
    <citation type="submission" date="2018-05" db="EMBL/GenBank/DDBJ databases">
        <title>Description of Sphingomonas pokkalii sp nov, isolated from the rhizosphere of saline tolerant pokkali rice and its draft genome analysis.</title>
        <authorList>
            <person name="Menon R."/>
            <person name="Kumari S."/>
            <person name="Rameshkumar N."/>
        </authorList>
    </citation>
    <scope>NUCLEOTIDE SEQUENCE [LARGE SCALE GENOMIC DNA]</scope>
    <source>
        <strain evidence="6 7">L3B27</strain>
    </source>
</reference>
<keyword evidence="3" id="KW-0238">DNA-binding</keyword>
<dbReference type="GO" id="GO:0003677">
    <property type="term" value="F:DNA binding"/>
    <property type="evidence" value="ECO:0007669"/>
    <property type="project" value="UniProtKB-KW"/>
</dbReference>
<dbReference type="InterPro" id="IPR011010">
    <property type="entry name" value="DNA_brk_join_enz"/>
</dbReference>